<dbReference type="Pfam" id="PF20154">
    <property type="entry name" value="LNT_N"/>
    <property type="match status" value="1"/>
</dbReference>
<evidence type="ECO:0000256" key="9">
    <source>
        <dbReference type="SAM" id="MobiDB-lite"/>
    </source>
</evidence>
<feature type="domain" description="CN hydrolase" evidence="10">
    <location>
        <begin position="258"/>
        <end position="514"/>
    </location>
</feature>
<feature type="compositionally biased region" description="Polar residues" evidence="9">
    <location>
        <begin position="589"/>
        <end position="602"/>
    </location>
</feature>
<feature type="transmembrane region" description="Helical" evidence="8">
    <location>
        <begin position="57"/>
        <end position="75"/>
    </location>
</feature>
<feature type="transmembrane region" description="Helical" evidence="8">
    <location>
        <begin position="82"/>
        <end position="101"/>
    </location>
</feature>
<organism evidence="11 12">
    <name type="scientific">Mycobacterium gordonae</name>
    <dbReference type="NCBI Taxonomy" id="1778"/>
    <lineage>
        <taxon>Bacteria</taxon>
        <taxon>Bacillati</taxon>
        <taxon>Actinomycetota</taxon>
        <taxon>Actinomycetes</taxon>
        <taxon>Mycobacteriales</taxon>
        <taxon>Mycobacteriaceae</taxon>
        <taxon>Mycobacterium</taxon>
    </lineage>
</organism>
<dbReference type="PROSITE" id="PS50263">
    <property type="entry name" value="CN_HYDROLASE"/>
    <property type="match status" value="1"/>
</dbReference>
<dbReference type="SUPFAM" id="SSF56317">
    <property type="entry name" value="Carbon-nitrogen hydrolase"/>
    <property type="match status" value="1"/>
</dbReference>
<dbReference type="GO" id="GO:0042158">
    <property type="term" value="P:lipoprotein biosynthetic process"/>
    <property type="evidence" value="ECO:0007669"/>
    <property type="project" value="UniProtKB-UniRule"/>
</dbReference>
<feature type="region of interest" description="Disordered" evidence="9">
    <location>
        <begin position="553"/>
        <end position="619"/>
    </location>
</feature>
<dbReference type="PANTHER" id="PTHR38686:SF1">
    <property type="entry name" value="APOLIPOPROTEIN N-ACYLTRANSFERASE"/>
    <property type="match status" value="1"/>
</dbReference>
<comment type="pathway">
    <text evidence="8">Protein modification; lipoprotein biosynthesis (N-acyl transfer).</text>
</comment>
<comment type="function">
    <text evidence="8">Catalyzes the phospholipid dependent N-acylation of the N-terminal cysteine of apolipoprotein, the last step in lipoprotein maturation.</text>
</comment>
<dbReference type="PANTHER" id="PTHR38686">
    <property type="entry name" value="APOLIPOPROTEIN N-ACYLTRANSFERASE"/>
    <property type="match status" value="1"/>
</dbReference>
<proteinExistence type="inferred from homology"/>
<evidence type="ECO:0000259" key="10">
    <source>
        <dbReference type="PROSITE" id="PS50263"/>
    </source>
</evidence>
<feature type="transmembrane region" description="Helical" evidence="8">
    <location>
        <begin position="222"/>
        <end position="242"/>
    </location>
</feature>
<evidence type="ECO:0000256" key="3">
    <source>
        <dbReference type="ARBA" id="ARBA00022679"/>
    </source>
</evidence>
<sequence>MPAAAPGVPARLGRLARRAISRTPAVWARLRPRLSRLAVTLVAGLLMYASFPPLSWWWAAVLAIALLSWVLTHPATTAAGGLGYGFLFGLTFYVPLLPWIGALVGDMPWLVLATGSACFPGLFGLCAVVVRRLPGWPIWFAVLWGAQEWFKSIFPFGGFPWGSIAFGQAEGPLLPLAQLGGVPLLSTAVVLVGASVTAIALEIGKSLRTGSSTGQTDDAKPPAVLLPGISICLVLLTAILIWPQVRHAGAGSGGEPTVTVAIVQGNVPRLGLEFNAQRRAVLDNHVSQTLRLAEDVRAGLAPQPRFVIWPENSSDIDPFANPDAGQEISKAADAIGAPILIGTLLAKPGRPADNPEYTNTMIVWNPRTGPADRHDKAIVQPFGEYLPMRWFFRHLSGYADRAGYFVPVPGTGTVRIAGVPVGVATCWEVVFDRAPRNSVLNGAQLLTVPSNNATFTKAMSEQQLAFAKVRAVEHDRYVLVAGTTGISAVIAPDGAELKRTDFFVPDYIDTQVRLKTSVTPATRWAPILQWALVGAAGAVVLFAIRHNSSSSGWFPRPGRPRLRRRSGPAEEPDDSDTPSAETDDGKVANESTTALVETANDTPSDEGERTRIGRNEGAT</sequence>
<dbReference type="Pfam" id="PF00795">
    <property type="entry name" value="CN_hydrolase"/>
    <property type="match status" value="1"/>
</dbReference>
<gene>
    <name evidence="8" type="primary">lnt</name>
    <name evidence="11" type="ORF">AWC08_18555</name>
</gene>
<dbReference type="CDD" id="cd07571">
    <property type="entry name" value="ALP_N-acyl_transferase"/>
    <property type="match status" value="1"/>
</dbReference>
<feature type="transmembrane region" description="Helical" evidence="8">
    <location>
        <begin position="137"/>
        <end position="156"/>
    </location>
</feature>
<dbReference type="HAMAP" id="MF_01148">
    <property type="entry name" value="Lnt"/>
    <property type="match status" value="1"/>
</dbReference>
<dbReference type="AlphaFoldDB" id="A0A1X1X3A1"/>
<keyword evidence="5 8" id="KW-1133">Transmembrane helix</keyword>
<feature type="compositionally biased region" description="Basic and acidic residues" evidence="9">
    <location>
        <begin position="606"/>
        <end position="619"/>
    </location>
</feature>
<evidence type="ECO:0000313" key="12">
    <source>
        <dbReference type="Proteomes" id="UP000193928"/>
    </source>
</evidence>
<evidence type="ECO:0000256" key="7">
    <source>
        <dbReference type="ARBA" id="ARBA00023315"/>
    </source>
</evidence>
<dbReference type="Proteomes" id="UP000193928">
    <property type="component" value="Unassembled WGS sequence"/>
</dbReference>
<comment type="caution">
    <text evidence="11">The sequence shown here is derived from an EMBL/GenBank/DDBJ whole genome shotgun (WGS) entry which is preliminary data.</text>
</comment>
<evidence type="ECO:0000313" key="11">
    <source>
        <dbReference type="EMBL" id="ORV93355.1"/>
    </source>
</evidence>
<dbReference type="InterPro" id="IPR045378">
    <property type="entry name" value="LNT_N"/>
</dbReference>
<evidence type="ECO:0000256" key="2">
    <source>
        <dbReference type="ARBA" id="ARBA00022475"/>
    </source>
</evidence>
<dbReference type="NCBIfam" id="TIGR00546">
    <property type="entry name" value="lnt"/>
    <property type="match status" value="1"/>
</dbReference>
<dbReference type="GO" id="GO:0016410">
    <property type="term" value="F:N-acyltransferase activity"/>
    <property type="evidence" value="ECO:0007669"/>
    <property type="project" value="UniProtKB-UniRule"/>
</dbReference>
<feature type="transmembrane region" description="Helical" evidence="8">
    <location>
        <begin position="176"/>
        <end position="201"/>
    </location>
</feature>
<keyword evidence="6 8" id="KW-0472">Membrane</keyword>
<name>A0A1X1X3A1_MYCGO</name>
<keyword evidence="12" id="KW-1185">Reference proteome</keyword>
<evidence type="ECO:0000256" key="5">
    <source>
        <dbReference type="ARBA" id="ARBA00022989"/>
    </source>
</evidence>
<dbReference type="EC" id="2.3.1.269" evidence="8"/>
<comment type="similarity">
    <text evidence="8">Belongs to the CN hydrolase family. Apolipoprotein N-acyltransferase subfamily.</text>
</comment>
<evidence type="ECO:0000256" key="4">
    <source>
        <dbReference type="ARBA" id="ARBA00022692"/>
    </source>
</evidence>
<evidence type="ECO:0000256" key="6">
    <source>
        <dbReference type="ARBA" id="ARBA00023136"/>
    </source>
</evidence>
<dbReference type="EMBL" id="LQOY01000040">
    <property type="protein sequence ID" value="ORV93355.1"/>
    <property type="molecule type" value="Genomic_DNA"/>
</dbReference>
<dbReference type="InterPro" id="IPR004563">
    <property type="entry name" value="Apolipo_AcylTrfase"/>
</dbReference>
<dbReference type="InterPro" id="IPR036526">
    <property type="entry name" value="C-N_Hydrolase_sf"/>
</dbReference>
<accession>A0A1X1X3A1</accession>
<keyword evidence="11" id="KW-0449">Lipoprotein</keyword>
<protein>
    <recommendedName>
        <fullName evidence="8">Apolipoprotein N-acyltransferase</fullName>
        <shortName evidence="8">ALP N-acyltransferase</shortName>
        <ecNumber evidence="8">2.3.1.269</ecNumber>
    </recommendedName>
</protein>
<keyword evidence="7 8" id="KW-0012">Acyltransferase</keyword>
<reference evidence="11 12" key="1">
    <citation type="submission" date="2016-01" db="EMBL/GenBank/DDBJ databases">
        <title>The new phylogeny of the genus Mycobacterium.</title>
        <authorList>
            <person name="Tarcisio F."/>
            <person name="Conor M."/>
            <person name="Antonella G."/>
            <person name="Elisabetta G."/>
            <person name="Giulia F.S."/>
            <person name="Sara T."/>
            <person name="Anna F."/>
            <person name="Clotilde B."/>
            <person name="Roberto B."/>
            <person name="Veronica D.S."/>
            <person name="Fabio R."/>
            <person name="Monica P."/>
            <person name="Olivier J."/>
            <person name="Enrico T."/>
            <person name="Nicola S."/>
        </authorList>
    </citation>
    <scope>NUCLEOTIDE SEQUENCE [LARGE SCALE GENOMIC DNA]</scope>
    <source>
        <strain evidence="11 12">DSM 44160</strain>
    </source>
</reference>
<evidence type="ECO:0000256" key="8">
    <source>
        <dbReference type="HAMAP-Rule" id="MF_01148"/>
    </source>
</evidence>
<keyword evidence="3 8" id="KW-0808">Transferase</keyword>
<dbReference type="GO" id="GO:0005886">
    <property type="term" value="C:plasma membrane"/>
    <property type="evidence" value="ECO:0007669"/>
    <property type="project" value="UniProtKB-SubCell"/>
</dbReference>
<keyword evidence="4 8" id="KW-0812">Transmembrane</keyword>
<dbReference type="UniPathway" id="UPA00666"/>
<dbReference type="Gene3D" id="3.60.110.10">
    <property type="entry name" value="Carbon-nitrogen hydrolase"/>
    <property type="match status" value="1"/>
</dbReference>
<evidence type="ECO:0000256" key="1">
    <source>
        <dbReference type="ARBA" id="ARBA00004651"/>
    </source>
</evidence>
<feature type="transmembrane region" description="Helical" evidence="8">
    <location>
        <begin position="107"/>
        <end position="130"/>
    </location>
</feature>
<dbReference type="InterPro" id="IPR003010">
    <property type="entry name" value="C-N_Hydrolase"/>
</dbReference>
<comment type="catalytic activity">
    <reaction evidence="8">
        <text>N-terminal S-1,2-diacyl-sn-glyceryl-L-cysteinyl-[lipoprotein] + a glycerophospholipid = N-acyl-S-1,2-diacyl-sn-glyceryl-L-cysteinyl-[lipoprotein] + a 2-acyl-sn-glycero-3-phospholipid + H(+)</text>
        <dbReference type="Rhea" id="RHEA:48228"/>
        <dbReference type="Rhea" id="RHEA-COMP:14681"/>
        <dbReference type="Rhea" id="RHEA-COMP:14684"/>
        <dbReference type="ChEBI" id="CHEBI:15378"/>
        <dbReference type="ChEBI" id="CHEBI:136912"/>
        <dbReference type="ChEBI" id="CHEBI:140656"/>
        <dbReference type="ChEBI" id="CHEBI:140657"/>
        <dbReference type="ChEBI" id="CHEBI:140660"/>
        <dbReference type="EC" id="2.3.1.269"/>
    </reaction>
</comment>
<comment type="subcellular location">
    <subcellularLocation>
        <location evidence="1 8">Cell membrane</location>
        <topology evidence="1 8">Multi-pass membrane protein</topology>
    </subcellularLocation>
</comment>
<keyword evidence="2 8" id="KW-1003">Cell membrane</keyword>